<evidence type="ECO:0000256" key="4">
    <source>
        <dbReference type="ARBA" id="ARBA00023139"/>
    </source>
</evidence>
<evidence type="ECO:0000256" key="6">
    <source>
        <dbReference type="SAM" id="SignalP"/>
    </source>
</evidence>
<dbReference type="PATRIC" id="fig|1300343.5.peg.2508"/>
<keyword evidence="2 6" id="KW-0732">Signal</keyword>
<keyword evidence="3" id="KW-0472">Membrane</keyword>
<keyword evidence="4" id="KW-0564">Palmitate</keyword>
<dbReference type="EMBL" id="JSAQ01000001">
    <property type="protein sequence ID" value="KGO05435.1"/>
    <property type="molecule type" value="Genomic_DNA"/>
</dbReference>
<evidence type="ECO:0000313" key="8">
    <source>
        <dbReference type="Proteomes" id="UP000030140"/>
    </source>
</evidence>
<accession>A0A0A2GYE1</accession>
<keyword evidence="1" id="KW-1003">Cell membrane</keyword>
<dbReference type="PROSITE" id="PS51257">
    <property type="entry name" value="PROKAR_LIPOPROTEIN"/>
    <property type="match status" value="1"/>
</dbReference>
<dbReference type="KEGG" id="ddo:I597_2484"/>
<dbReference type="PANTHER" id="PTHR41164:SF1">
    <property type="entry name" value="CURLI PRODUCTION ASSEMBLY_TRANSPORT COMPONENT CSGG"/>
    <property type="match status" value="1"/>
</dbReference>
<dbReference type="OrthoDB" id="1110708at2"/>
<dbReference type="Gene3D" id="2.40.160.20">
    <property type="match status" value="1"/>
</dbReference>
<evidence type="ECO:0000256" key="5">
    <source>
        <dbReference type="ARBA" id="ARBA00023288"/>
    </source>
</evidence>
<sequence length="465" mass="52180">MKYILQTGLLVLMLSTLSSCGTYFNQPLGPEEARTGEKLATTDSLLALPPTSRRIDVGVYNFRDLTGQFKASATASTFSTAVTQGSTAILLKALEDSKWFRTLERENLGNLLQERNIIKQTREEARKTTNPNEPRLPGLLFAGILLEGGIVSYDTNIVTGGLGARYFGISGSTQYRQDRVTVYLRAINTQSGEILKTIYVSKTILSQSLDASLFKYVNFQRLLEVETGFTRNEPVQLAIKEAIEKSVRGLIIEGIEDNLWSTSKGRELNEKVVAQYYKEKELEESTRLYDRVYKPNVANSHFDFALGANLFDGDLADKKFGEFVQLGYQTALGSTFGLHFNGRYQRFKAGNEFEQAYTSLNLNLTYEILPTDNFTPFIYAGGGYLFGDNDVSAPKMQYGGGVLYKVSDRVGLKLFAEQNLTFVDDVDLAINGRRNDFYFNFGFGLRYSILKDKKEEVEDEVIPLN</sequence>
<evidence type="ECO:0000256" key="3">
    <source>
        <dbReference type="ARBA" id="ARBA00023136"/>
    </source>
</evidence>
<name>A0A0A2GYE1_9FLAO</name>
<dbReference type="InterPro" id="IPR011250">
    <property type="entry name" value="OMP/PagP_B-barrel"/>
</dbReference>
<dbReference type="Pfam" id="PF03783">
    <property type="entry name" value="CsgG"/>
    <property type="match status" value="1"/>
</dbReference>
<dbReference type="Proteomes" id="UP000030140">
    <property type="component" value="Unassembled WGS sequence"/>
</dbReference>
<protein>
    <submittedName>
        <fullName evidence="7">Membrane protein</fullName>
    </submittedName>
</protein>
<evidence type="ECO:0000313" key="7">
    <source>
        <dbReference type="EMBL" id="KGO05435.1"/>
    </source>
</evidence>
<reference evidence="7 8" key="1">
    <citation type="submission" date="2014-10" db="EMBL/GenBank/DDBJ databases">
        <title>Draft genome sequence of the proteorhodopsin-containing marine bacterium Dokdonia donghaensis.</title>
        <authorList>
            <person name="Gomez-Consarnau L."/>
            <person name="Gonzalez J.M."/>
            <person name="Riedel T."/>
            <person name="Jaenicke S."/>
            <person name="Wagner-Doebler I."/>
            <person name="Fuhrman J.A."/>
        </authorList>
    </citation>
    <scope>NUCLEOTIDE SEQUENCE [LARGE SCALE GENOMIC DNA]</scope>
    <source>
        <strain evidence="7 8">DSW-1</strain>
    </source>
</reference>
<dbReference type="GO" id="GO:0030288">
    <property type="term" value="C:outer membrane-bounded periplasmic space"/>
    <property type="evidence" value="ECO:0007669"/>
    <property type="project" value="InterPro"/>
</dbReference>
<comment type="caution">
    <text evidence="7">The sequence shown here is derived from an EMBL/GenBank/DDBJ whole genome shotgun (WGS) entry which is preliminary data.</text>
</comment>
<dbReference type="SUPFAM" id="SSF56925">
    <property type="entry name" value="OMPA-like"/>
    <property type="match status" value="1"/>
</dbReference>
<evidence type="ECO:0000256" key="2">
    <source>
        <dbReference type="ARBA" id="ARBA00022729"/>
    </source>
</evidence>
<dbReference type="InterPro" id="IPR005534">
    <property type="entry name" value="Curli_assmbl/transp-comp_CsgG"/>
</dbReference>
<keyword evidence="5" id="KW-0449">Lipoprotein</keyword>
<keyword evidence="8" id="KW-1185">Reference proteome</keyword>
<feature type="signal peptide" evidence="6">
    <location>
        <begin position="1"/>
        <end position="20"/>
    </location>
</feature>
<dbReference type="RefSeq" id="WP_035324509.1">
    <property type="nucleotide sequence ID" value="NZ_CP015125.1"/>
</dbReference>
<gene>
    <name evidence="7" type="ORF">NV36_00285</name>
</gene>
<dbReference type="PANTHER" id="PTHR41164">
    <property type="entry name" value="CURLI PRODUCTION ASSEMBLY/TRANSPORT COMPONENT CSGG"/>
    <property type="match status" value="1"/>
</dbReference>
<organism evidence="7 8">
    <name type="scientific">Dokdonia donghaensis DSW-1</name>
    <dbReference type="NCBI Taxonomy" id="1300343"/>
    <lineage>
        <taxon>Bacteria</taxon>
        <taxon>Pseudomonadati</taxon>
        <taxon>Bacteroidota</taxon>
        <taxon>Flavobacteriia</taxon>
        <taxon>Flavobacteriales</taxon>
        <taxon>Flavobacteriaceae</taxon>
        <taxon>Dokdonia</taxon>
    </lineage>
</organism>
<dbReference type="Gene3D" id="3.40.50.10610">
    <property type="entry name" value="ABC-type transport auxiliary lipoprotein component"/>
    <property type="match status" value="2"/>
</dbReference>
<evidence type="ECO:0000256" key="1">
    <source>
        <dbReference type="ARBA" id="ARBA00022475"/>
    </source>
</evidence>
<dbReference type="AlphaFoldDB" id="A0A0A2GYE1"/>
<proteinExistence type="predicted"/>
<feature type="chain" id="PRO_5001987928" evidence="6">
    <location>
        <begin position="21"/>
        <end position="465"/>
    </location>
</feature>